<keyword evidence="4" id="KW-0653">Protein transport</keyword>
<keyword evidence="5" id="KW-0811">Translocation</keyword>
<dbReference type="Proteomes" id="UP000015104">
    <property type="component" value="Unassembled WGS sequence"/>
</dbReference>
<name>T1KNU8_TETUR</name>
<keyword evidence="6" id="KW-0906">Nuclear pore complex</keyword>
<dbReference type="GO" id="GO:0005643">
    <property type="term" value="C:nuclear pore"/>
    <property type="evidence" value="ECO:0007669"/>
    <property type="project" value="UniProtKB-SubCell"/>
</dbReference>
<dbReference type="EMBL" id="CAEY01000277">
    <property type="status" value="NOT_ANNOTATED_CDS"/>
    <property type="molecule type" value="Genomic_DNA"/>
</dbReference>
<evidence type="ECO:0000256" key="1">
    <source>
        <dbReference type="ARBA" id="ARBA00004567"/>
    </source>
</evidence>
<evidence type="ECO:0000256" key="4">
    <source>
        <dbReference type="ARBA" id="ARBA00022927"/>
    </source>
</evidence>
<evidence type="ECO:0000256" key="3">
    <source>
        <dbReference type="ARBA" id="ARBA00022816"/>
    </source>
</evidence>
<dbReference type="EnsemblMetazoa" id="tetur16g02270.1">
    <property type="protein sequence ID" value="tetur16g02270.1"/>
    <property type="gene ID" value="tetur16g02270"/>
</dbReference>
<reference evidence="9" key="2">
    <citation type="submission" date="2015-06" db="UniProtKB">
        <authorList>
            <consortium name="EnsemblMetazoa"/>
        </authorList>
    </citation>
    <scope>IDENTIFICATION</scope>
</reference>
<keyword evidence="8" id="KW-0175">Coiled coil</keyword>
<dbReference type="PANTHER" id="PTHR13437">
    <property type="entry name" value="NUCLEOPORIN P58/P45 NUCLEOPORIN-LIKE PROTEIN 1"/>
    <property type="match status" value="1"/>
</dbReference>
<dbReference type="Pfam" id="PF15967">
    <property type="entry name" value="Nucleoporin_FG2"/>
    <property type="match status" value="1"/>
</dbReference>
<protein>
    <submittedName>
        <fullName evidence="9">Uncharacterized protein</fullName>
    </submittedName>
</protein>
<keyword evidence="3" id="KW-0509">mRNA transport</keyword>
<evidence type="ECO:0000313" key="10">
    <source>
        <dbReference type="Proteomes" id="UP000015104"/>
    </source>
</evidence>
<dbReference type="Gene3D" id="6.10.140.1350">
    <property type="match status" value="1"/>
</dbReference>
<accession>T1KNU8</accession>
<comment type="subcellular location">
    <subcellularLocation>
        <location evidence="1">Nucleus</location>
        <location evidence="1">Nuclear pore complex</location>
    </subcellularLocation>
</comment>
<dbReference type="GO" id="GO:0008139">
    <property type="term" value="F:nuclear localization sequence binding"/>
    <property type="evidence" value="ECO:0007669"/>
    <property type="project" value="InterPro"/>
</dbReference>
<keyword evidence="7" id="KW-0539">Nucleus</keyword>
<dbReference type="GO" id="GO:0051028">
    <property type="term" value="P:mRNA transport"/>
    <property type="evidence" value="ECO:0007669"/>
    <property type="project" value="UniProtKB-KW"/>
</dbReference>
<organism evidence="9 10">
    <name type="scientific">Tetranychus urticae</name>
    <name type="common">Two-spotted spider mite</name>
    <dbReference type="NCBI Taxonomy" id="32264"/>
    <lineage>
        <taxon>Eukaryota</taxon>
        <taxon>Metazoa</taxon>
        <taxon>Ecdysozoa</taxon>
        <taxon>Arthropoda</taxon>
        <taxon>Chelicerata</taxon>
        <taxon>Arachnida</taxon>
        <taxon>Acari</taxon>
        <taxon>Acariformes</taxon>
        <taxon>Trombidiformes</taxon>
        <taxon>Prostigmata</taxon>
        <taxon>Eleutherengona</taxon>
        <taxon>Raphignathae</taxon>
        <taxon>Tetranychoidea</taxon>
        <taxon>Tetranychidae</taxon>
        <taxon>Tetranychus</taxon>
    </lineage>
</organism>
<evidence type="ECO:0000256" key="8">
    <source>
        <dbReference type="SAM" id="Coils"/>
    </source>
</evidence>
<sequence length="180" mass="21202">MAHVENLRRFIKDQKMIREENCCQRFTIEPIVQIETEMDENIKAVLPKLEIEIQRCTKTVDSLKKEARELLHDAEMSYRLSKSGVAFRSIYNSPENLHFNSPFVDKYFQTRIEKFEERVKVYQEQIKDLQTLIQTFNKSYTPEELFAIIRRQHEILVGLSSQVYAIQDTVAKSGRPAMIA</sequence>
<evidence type="ECO:0000256" key="6">
    <source>
        <dbReference type="ARBA" id="ARBA00023132"/>
    </source>
</evidence>
<proteinExistence type="predicted"/>
<dbReference type="AlphaFoldDB" id="T1KNU8"/>
<dbReference type="STRING" id="32264.T1KNU8"/>
<evidence type="ECO:0000256" key="2">
    <source>
        <dbReference type="ARBA" id="ARBA00022448"/>
    </source>
</evidence>
<keyword evidence="10" id="KW-1185">Reference proteome</keyword>
<evidence type="ECO:0000256" key="7">
    <source>
        <dbReference type="ARBA" id="ARBA00023242"/>
    </source>
</evidence>
<feature type="coiled-coil region" evidence="8">
    <location>
        <begin position="46"/>
        <end position="73"/>
    </location>
</feature>
<evidence type="ECO:0000313" key="9">
    <source>
        <dbReference type="EnsemblMetazoa" id="tetur16g02270.1"/>
    </source>
</evidence>
<feature type="coiled-coil region" evidence="8">
    <location>
        <begin position="112"/>
        <end position="139"/>
    </location>
</feature>
<dbReference type="GO" id="GO:0017056">
    <property type="term" value="F:structural constituent of nuclear pore"/>
    <property type="evidence" value="ECO:0007669"/>
    <property type="project" value="InterPro"/>
</dbReference>
<keyword evidence="2" id="KW-0813">Transport</keyword>
<evidence type="ECO:0000256" key="5">
    <source>
        <dbReference type="ARBA" id="ARBA00023010"/>
    </source>
</evidence>
<dbReference type="HOGENOM" id="CLU_1498184_0_0_1"/>
<dbReference type="PANTHER" id="PTHR13437:SF2">
    <property type="entry name" value="NUCLEOPORIN P58_P45"/>
    <property type="match status" value="1"/>
</dbReference>
<reference evidence="10" key="1">
    <citation type="submission" date="2011-08" db="EMBL/GenBank/DDBJ databases">
        <authorList>
            <person name="Rombauts S."/>
        </authorList>
    </citation>
    <scope>NUCLEOTIDE SEQUENCE</scope>
    <source>
        <strain evidence="10">London</strain>
    </source>
</reference>
<dbReference type="GO" id="GO:0015031">
    <property type="term" value="P:protein transport"/>
    <property type="evidence" value="ECO:0007669"/>
    <property type="project" value="UniProtKB-KW"/>
</dbReference>
<dbReference type="InterPro" id="IPR024882">
    <property type="entry name" value="NUP58/p45/49"/>
</dbReference>